<evidence type="ECO:0000313" key="5">
    <source>
        <dbReference type="Proteomes" id="UP000188879"/>
    </source>
</evidence>
<feature type="domain" description="Double zinc ribbon" evidence="3">
    <location>
        <begin position="14"/>
        <end position="79"/>
    </location>
</feature>
<dbReference type="PANTHER" id="PTHR47505:SF1">
    <property type="entry name" value="DNA UTILIZATION PROTEIN YHGH"/>
    <property type="match status" value="1"/>
</dbReference>
<dbReference type="AlphaFoldDB" id="A0A1V2GUK3"/>
<gene>
    <name evidence="4" type="ORF">BKE38_26455</name>
</gene>
<comment type="similarity">
    <text evidence="1">Belongs to the ComF/GntX family.</text>
</comment>
<dbReference type="RefSeq" id="WP_076960260.1">
    <property type="nucleotide sequence ID" value="NZ_MLCO01000350.1"/>
</dbReference>
<evidence type="ECO:0000256" key="1">
    <source>
        <dbReference type="ARBA" id="ARBA00008007"/>
    </source>
</evidence>
<dbReference type="CDD" id="cd06223">
    <property type="entry name" value="PRTases_typeI"/>
    <property type="match status" value="1"/>
</dbReference>
<evidence type="ECO:0000259" key="3">
    <source>
        <dbReference type="Pfam" id="PF18912"/>
    </source>
</evidence>
<organism evidence="4 5">
    <name type="scientific">Teichococcus deserti</name>
    <dbReference type="NCBI Taxonomy" id="1817963"/>
    <lineage>
        <taxon>Bacteria</taxon>
        <taxon>Pseudomonadati</taxon>
        <taxon>Pseudomonadota</taxon>
        <taxon>Alphaproteobacteria</taxon>
        <taxon>Acetobacterales</taxon>
        <taxon>Roseomonadaceae</taxon>
        <taxon>Roseomonas</taxon>
    </lineage>
</organism>
<dbReference type="InterPro" id="IPR044005">
    <property type="entry name" value="DZR_2"/>
</dbReference>
<dbReference type="Pfam" id="PF18912">
    <property type="entry name" value="DZR_2"/>
    <property type="match status" value="1"/>
</dbReference>
<name>A0A1V2GUK3_9PROT</name>
<dbReference type="Gene3D" id="3.40.50.2020">
    <property type="match status" value="1"/>
</dbReference>
<dbReference type="InterPro" id="IPR000836">
    <property type="entry name" value="PRTase_dom"/>
</dbReference>
<comment type="caution">
    <text evidence="4">The sequence shown here is derived from an EMBL/GenBank/DDBJ whole genome shotgun (WGS) entry which is preliminary data.</text>
</comment>
<dbReference type="OrthoDB" id="9779910at2"/>
<dbReference type="GO" id="GO:0016757">
    <property type="term" value="F:glycosyltransferase activity"/>
    <property type="evidence" value="ECO:0007669"/>
    <property type="project" value="UniProtKB-KW"/>
</dbReference>
<evidence type="ECO:0000256" key="2">
    <source>
        <dbReference type="SAM" id="MobiDB-lite"/>
    </source>
</evidence>
<keyword evidence="4" id="KW-0328">Glycosyltransferase</keyword>
<evidence type="ECO:0000313" key="4">
    <source>
        <dbReference type="EMBL" id="ONG45445.1"/>
    </source>
</evidence>
<protein>
    <submittedName>
        <fullName evidence="4">Phosphoribosyltransferase</fullName>
    </submittedName>
</protein>
<dbReference type="InterPro" id="IPR029057">
    <property type="entry name" value="PRTase-like"/>
</dbReference>
<reference evidence="4 5" key="1">
    <citation type="submission" date="2016-10" db="EMBL/GenBank/DDBJ databases">
        <title>Draft Genome sequence of Roseomonas sp. strain M3.</title>
        <authorList>
            <person name="Subhash Y."/>
            <person name="Lee S."/>
        </authorList>
    </citation>
    <scope>NUCLEOTIDE SEQUENCE [LARGE SCALE GENOMIC DNA]</scope>
    <source>
        <strain evidence="4 5">M3</strain>
    </source>
</reference>
<dbReference type="SUPFAM" id="SSF53271">
    <property type="entry name" value="PRTase-like"/>
    <property type="match status" value="1"/>
</dbReference>
<accession>A0A1V2GUK3</accession>
<dbReference type="PANTHER" id="PTHR47505">
    <property type="entry name" value="DNA UTILIZATION PROTEIN YHGH"/>
    <property type="match status" value="1"/>
</dbReference>
<keyword evidence="4" id="KW-0808">Transferase</keyword>
<dbReference type="Proteomes" id="UP000188879">
    <property type="component" value="Unassembled WGS sequence"/>
</dbReference>
<proteinExistence type="inferred from homology"/>
<feature type="region of interest" description="Disordered" evidence="2">
    <location>
        <begin position="252"/>
        <end position="271"/>
    </location>
</feature>
<keyword evidence="5" id="KW-1185">Reference proteome</keyword>
<dbReference type="InterPro" id="IPR051910">
    <property type="entry name" value="ComF/GntX_DNA_util-trans"/>
</dbReference>
<sequence length="271" mass="28469">MTAVPPLRRLGGAVLDALLPPRCLGCGEAVLRQGTLCALCFSATPLITPPCCDACGLLFADPTQAELGADGAPYCSRCLMAPPLYGQARAAFLYGEGSKRLLLPFKHGDRGELAGPLAWQMARAGRDLLARAELILPVPLHRWRLLRRRYNQAALLAAALARLSGRPWAPDLLRRPRRTPALGEKGLAARLQAVAGAFDLAPGAAARIAGRRLLLVDDVLTTGATVSACCHVLLQGGAAAVDVLAAARVPDPWSEAEANPPPPPAAVPQRS</sequence>
<dbReference type="EMBL" id="MLCO01000350">
    <property type="protein sequence ID" value="ONG45445.1"/>
    <property type="molecule type" value="Genomic_DNA"/>
</dbReference>
<feature type="compositionally biased region" description="Pro residues" evidence="2">
    <location>
        <begin position="259"/>
        <end position="271"/>
    </location>
</feature>